<dbReference type="InterPro" id="IPR002219">
    <property type="entry name" value="PKC_DAG/PE"/>
</dbReference>
<evidence type="ECO:0000259" key="21">
    <source>
        <dbReference type="PROSITE" id="PS51860"/>
    </source>
</evidence>
<dbReference type="PROSITE" id="PS00108">
    <property type="entry name" value="PROTEIN_KINASE_ST"/>
    <property type="match status" value="1"/>
</dbReference>
<dbReference type="PROSITE" id="PS00479">
    <property type="entry name" value="ZF_DAG_PE_1"/>
    <property type="match status" value="2"/>
</dbReference>
<evidence type="ECO:0000256" key="12">
    <source>
        <dbReference type="ARBA" id="ARBA00047272"/>
    </source>
</evidence>
<dbReference type="InterPro" id="IPR020454">
    <property type="entry name" value="DAG/PE-bd"/>
</dbReference>
<dbReference type="InterPro" id="IPR011072">
    <property type="entry name" value="HR1_rho-bd"/>
</dbReference>
<keyword evidence="14 16" id="KW-0175">Coiled coil</keyword>
<dbReference type="GO" id="GO:0007165">
    <property type="term" value="P:signal transduction"/>
    <property type="evidence" value="ECO:0007669"/>
    <property type="project" value="InterPro"/>
</dbReference>
<dbReference type="PROSITE" id="PS50011">
    <property type="entry name" value="PROTEIN_KINASE_DOM"/>
    <property type="match status" value="1"/>
</dbReference>
<evidence type="ECO:0000256" key="13">
    <source>
        <dbReference type="ARBA" id="ARBA00047470"/>
    </source>
</evidence>
<feature type="compositionally biased region" description="Polar residues" evidence="17">
    <location>
        <begin position="126"/>
        <end position="145"/>
    </location>
</feature>
<evidence type="ECO:0000259" key="18">
    <source>
        <dbReference type="PROSITE" id="PS50011"/>
    </source>
</evidence>
<dbReference type="Gene3D" id="3.30.200.20">
    <property type="entry name" value="Phosphorylase Kinase, domain 1"/>
    <property type="match status" value="1"/>
</dbReference>
<keyword evidence="23" id="KW-1185">Reference proteome</keyword>
<dbReference type="AlphaFoldDB" id="A0A4P9X8W7"/>
<dbReference type="SMART" id="SM00742">
    <property type="entry name" value="Hr1"/>
    <property type="match status" value="2"/>
</dbReference>
<evidence type="ECO:0000256" key="4">
    <source>
        <dbReference type="ARBA" id="ARBA00022553"/>
    </source>
</evidence>
<dbReference type="InterPro" id="IPR011009">
    <property type="entry name" value="Kinase-like_dom_sf"/>
</dbReference>
<evidence type="ECO:0000256" key="8">
    <source>
        <dbReference type="ARBA" id="ARBA00022771"/>
    </source>
</evidence>
<evidence type="ECO:0000256" key="15">
    <source>
        <dbReference type="PROSITE-ProRule" id="PRU10141"/>
    </source>
</evidence>
<dbReference type="GO" id="GO:0106310">
    <property type="term" value="F:protein serine kinase activity"/>
    <property type="evidence" value="ECO:0007669"/>
    <property type="project" value="RHEA"/>
</dbReference>
<dbReference type="InterPro" id="IPR036274">
    <property type="entry name" value="HR1_rpt_sf"/>
</dbReference>
<comment type="catalytic activity">
    <reaction evidence="13">
        <text>L-seryl-[protein] + ATP = O-phospho-L-seryl-[protein] + ADP + H(+)</text>
        <dbReference type="Rhea" id="RHEA:17989"/>
        <dbReference type="Rhea" id="RHEA-COMP:9863"/>
        <dbReference type="Rhea" id="RHEA-COMP:11604"/>
        <dbReference type="ChEBI" id="CHEBI:15378"/>
        <dbReference type="ChEBI" id="CHEBI:29999"/>
        <dbReference type="ChEBI" id="CHEBI:30616"/>
        <dbReference type="ChEBI" id="CHEBI:83421"/>
        <dbReference type="ChEBI" id="CHEBI:456216"/>
        <dbReference type="EC" id="2.7.11.13"/>
    </reaction>
</comment>
<evidence type="ECO:0000256" key="6">
    <source>
        <dbReference type="ARBA" id="ARBA00022723"/>
    </source>
</evidence>
<dbReference type="PANTHER" id="PTHR24351">
    <property type="entry name" value="RIBOSOMAL PROTEIN S6 KINASE"/>
    <property type="match status" value="1"/>
</dbReference>
<dbReference type="CDD" id="cd20823">
    <property type="entry name" value="C1_ScPKC1-like_rpt2"/>
    <property type="match status" value="1"/>
</dbReference>
<dbReference type="InterPro" id="IPR000008">
    <property type="entry name" value="C2_dom"/>
</dbReference>
<comment type="similarity">
    <text evidence="1">Belongs to the protein kinase superfamily. AGC Ser/Thr protein kinase family. PKC subfamily.</text>
</comment>
<dbReference type="Pfam" id="PF00130">
    <property type="entry name" value="C1_1"/>
    <property type="match status" value="2"/>
</dbReference>
<dbReference type="InterPro" id="IPR035892">
    <property type="entry name" value="C2_domain_sf"/>
</dbReference>
<keyword evidence="7 15" id="KW-0547">Nucleotide-binding</keyword>
<feature type="compositionally biased region" description="Low complexity" evidence="17">
    <location>
        <begin position="147"/>
        <end position="158"/>
    </location>
</feature>
<dbReference type="InterPro" id="IPR000719">
    <property type="entry name" value="Prot_kinase_dom"/>
</dbReference>
<dbReference type="SUPFAM" id="SSF56112">
    <property type="entry name" value="Protein kinase-like (PK-like)"/>
    <property type="match status" value="1"/>
</dbReference>
<dbReference type="Pfam" id="PF02185">
    <property type="entry name" value="HR1"/>
    <property type="match status" value="2"/>
</dbReference>
<sequence length="1030" mass="112337">MSSEAKIADLRRKIAIERQVRDAAAAMRKQLTDANARETCQMNMVEAQRRVDFLESELARLSLSGGGGPGGGGSADSLGTAASASAGSSLTASSGHAVNMQWGGRAQSLDTPASPGGASAFPRSPRMSSNPAGMRSHNVSGTGTPASGVMSPSSSKGSLTAGPPKDAAAGAAGGEITPFDMLKFSTAITAEKIHYRLNEVRSKLESENRYKAGFENMLAAKAATSSGASGSKEDVRIRQDLEQELHEVNTRIKMLTTAAHRYKGLTVGAADDGEDGALEEVRERRTGRLKLKLIGAINLMGRKSAKDELIAHVKVDGTRKATTRPTKQRWDESFDIQIEKAQMVEITIHERSGAFLGMRWFRLADLEENARRHHIADYAAAEETWLDMEPGGQLLLKAFFTPIKRQATERGAVFRRGNVAKIYPKNGHRFAVQKFYQPMQCALCVEFLSGQGYQCNHCQYLVHPKCYNRVITSCLSLADAKRADDPNTGKLLKYKIPHRWDTVTNLGATWCSHCGYILSPGRKMHRCSECGKAAHRDCSSLVPCFCGLAPQVADTLIAAFEEHEKKLHQREMDEAERTRRQQQASSADTLSTMGGAEAAADGVSLASGTTAVDTPAPPVVGPGAAAGPHGPRPLPTAAFPVPPTANLPVPPSGGAAAGAGAGAVGTAAPAGHVVGHPVPGADKVKDPSLEDFHFMAVLGRGAFGKVMLAQDKITKHLFAIKALKKEFIISNDDVKSTKLEKRVFQSASAAHHPFLVNLHSCFQTENRIYFVMEYISGGDLMCHIQDKKRFSQNRARFYACEVLLGLEYFHRNNIVYRDLKLDNLLLTPEGHIKLADYGICKENISYGQTTRTFCGTPDYMAPEILLNNRYGRAVDWWSFGVLIYVMLVGRYPFHGDDENDILEAILEDLIEYPSNMPKDTLSLLQGLMNKNPARRLGGGKLDAEEVKRHPYFAGVDWDAMLERRVPPPWKPTLASPTDVSNFDDEFTKEPPQLTPTDCVLSAVDQQEFSDFTYISEWAISDRLRAASMRG</sequence>
<feature type="domain" description="REM-1" evidence="21">
    <location>
        <begin position="1"/>
        <end position="67"/>
    </location>
</feature>
<dbReference type="InterPro" id="IPR017441">
    <property type="entry name" value="Protein_kinase_ATP_BS"/>
</dbReference>
<comment type="catalytic activity">
    <reaction evidence="12">
        <text>L-threonyl-[protein] + ATP = O-phospho-L-threonyl-[protein] + ADP + H(+)</text>
        <dbReference type="Rhea" id="RHEA:46608"/>
        <dbReference type="Rhea" id="RHEA-COMP:11060"/>
        <dbReference type="Rhea" id="RHEA-COMP:11605"/>
        <dbReference type="ChEBI" id="CHEBI:15378"/>
        <dbReference type="ChEBI" id="CHEBI:30013"/>
        <dbReference type="ChEBI" id="CHEBI:30616"/>
        <dbReference type="ChEBI" id="CHEBI:61977"/>
        <dbReference type="ChEBI" id="CHEBI:456216"/>
        <dbReference type="EC" id="2.7.11.13"/>
    </reaction>
</comment>
<dbReference type="GO" id="GO:0005524">
    <property type="term" value="F:ATP binding"/>
    <property type="evidence" value="ECO:0007669"/>
    <property type="project" value="UniProtKB-UniRule"/>
</dbReference>
<protein>
    <recommendedName>
        <fullName evidence="2">protein kinase C</fullName>
        <ecNumber evidence="2">2.7.11.13</ecNumber>
    </recommendedName>
</protein>
<reference evidence="23" key="1">
    <citation type="journal article" date="2018" name="Nat. Microbiol.">
        <title>Leveraging single-cell genomics to expand the fungal tree of life.</title>
        <authorList>
            <person name="Ahrendt S.R."/>
            <person name="Quandt C.A."/>
            <person name="Ciobanu D."/>
            <person name="Clum A."/>
            <person name="Salamov A."/>
            <person name="Andreopoulos B."/>
            <person name="Cheng J.F."/>
            <person name="Woyke T."/>
            <person name="Pelin A."/>
            <person name="Henrissat B."/>
            <person name="Reynolds N.K."/>
            <person name="Benny G.L."/>
            <person name="Smith M.E."/>
            <person name="James T.Y."/>
            <person name="Grigoriev I.V."/>
        </authorList>
    </citation>
    <scope>NUCLEOTIDE SEQUENCE [LARGE SCALE GENOMIC DNA]</scope>
    <source>
        <strain evidence="23">ATCC 52028</strain>
    </source>
</reference>
<evidence type="ECO:0000256" key="17">
    <source>
        <dbReference type="SAM" id="MobiDB-lite"/>
    </source>
</evidence>
<evidence type="ECO:0000256" key="14">
    <source>
        <dbReference type="PROSITE-ProRule" id="PRU01207"/>
    </source>
</evidence>
<name>A0A4P9X8W7_9FUNG</name>
<evidence type="ECO:0000259" key="19">
    <source>
        <dbReference type="PROSITE" id="PS50081"/>
    </source>
</evidence>
<evidence type="ECO:0000256" key="7">
    <source>
        <dbReference type="ARBA" id="ARBA00022741"/>
    </source>
</evidence>
<dbReference type="SMART" id="SM00109">
    <property type="entry name" value="C1"/>
    <property type="match status" value="2"/>
</dbReference>
<evidence type="ECO:0000256" key="16">
    <source>
        <dbReference type="SAM" id="Coils"/>
    </source>
</evidence>
<organism evidence="22 23">
    <name type="scientific">Caulochytrium protostelioides</name>
    <dbReference type="NCBI Taxonomy" id="1555241"/>
    <lineage>
        <taxon>Eukaryota</taxon>
        <taxon>Fungi</taxon>
        <taxon>Fungi incertae sedis</taxon>
        <taxon>Chytridiomycota</taxon>
        <taxon>Chytridiomycota incertae sedis</taxon>
        <taxon>Chytridiomycetes</taxon>
        <taxon>Caulochytriales</taxon>
        <taxon>Caulochytriaceae</taxon>
        <taxon>Caulochytrium</taxon>
    </lineage>
</organism>
<feature type="binding site" evidence="15">
    <location>
        <position position="721"/>
    </location>
    <ligand>
        <name>ATP</name>
        <dbReference type="ChEBI" id="CHEBI:30616"/>
    </ligand>
</feature>
<dbReference type="InterPro" id="IPR046349">
    <property type="entry name" value="C1-like_sf"/>
</dbReference>
<feature type="compositionally biased region" description="Polar residues" evidence="17">
    <location>
        <begin position="581"/>
        <end position="592"/>
    </location>
</feature>
<feature type="coiled-coil region" evidence="16">
    <location>
        <begin position="37"/>
        <end position="64"/>
    </location>
</feature>
<feature type="region of interest" description="Disordered" evidence="17">
    <location>
        <begin position="608"/>
        <end position="632"/>
    </location>
</feature>
<dbReference type="InterPro" id="IPR017892">
    <property type="entry name" value="Pkinase_C"/>
</dbReference>
<keyword evidence="9" id="KW-0418">Kinase</keyword>
<dbReference type="PROSITE" id="PS51285">
    <property type="entry name" value="AGC_KINASE_CTER"/>
    <property type="match status" value="1"/>
</dbReference>
<evidence type="ECO:0000256" key="9">
    <source>
        <dbReference type="ARBA" id="ARBA00022777"/>
    </source>
</evidence>
<feature type="compositionally biased region" description="Basic and acidic residues" evidence="17">
    <location>
        <begin position="568"/>
        <end position="579"/>
    </location>
</feature>
<keyword evidence="3" id="KW-0723">Serine/threonine-protein kinase</keyword>
<dbReference type="Gene3D" id="3.30.60.20">
    <property type="match status" value="2"/>
</dbReference>
<dbReference type="CDD" id="cd05570">
    <property type="entry name" value="STKc_PKC"/>
    <property type="match status" value="1"/>
</dbReference>
<feature type="domain" description="Protein kinase" evidence="18">
    <location>
        <begin position="692"/>
        <end position="952"/>
    </location>
</feature>
<evidence type="ECO:0000256" key="1">
    <source>
        <dbReference type="ARBA" id="ARBA00005490"/>
    </source>
</evidence>
<dbReference type="Pfam" id="PF00433">
    <property type="entry name" value="Pkinase_C"/>
    <property type="match status" value="1"/>
</dbReference>
<dbReference type="FunFam" id="3.30.200.20:FF:000103">
    <property type="entry name" value="Protein kinase C"/>
    <property type="match status" value="1"/>
</dbReference>
<dbReference type="Pfam" id="PF00069">
    <property type="entry name" value="Pkinase"/>
    <property type="match status" value="1"/>
</dbReference>
<dbReference type="CDD" id="cd20822">
    <property type="entry name" value="C1_ScPKC1-like_rpt1"/>
    <property type="match status" value="1"/>
</dbReference>
<keyword evidence="4" id="KW-0597">Phosphoprotein</keyword>
<feature type="region of interest" description="Disordered" evidence="17">
    <location>
        <begin position="568"/>
        <end position="594"/>
    </location>
</feature>
<dbReference type="GO" id="GO:0008270">
    <property type="term" value="F:zinc ion binding"/>
    <property type="evidence" value="ECO:0007669"/>
    <property type="project" value="UniProtKB-KW"/>
</dbReference>
<feature type="domain" description="AGC-kinase C-terminal" evidence="20">
    <location>
        <begin position="953"/>
        <end position="1023"/>
    </location>
</feature>
<dbReference type="InterPro" id="IPR008271">
    <property type="entry name" value="Ser/Thr_kinase_AS"/>
</dbReference>
<dbReference type="SUPFAM" id="SSF49562">
    <property type="entry name" value="C2 domain (Calcium/lipid-binding domain, CaLB)"/>
    <property type="match status" value="1"/>
</dbReference>
<dbReference type="SUPFAM" id="SSF46585">
    <property type="entry name" value="HR1 repeat"/>
    <property type="match status" value="2"/>
</dbReference>
<evidence type="ECO:0000256" key="3">
    <source>
        <dbReference type="ARBA" id="ARBA00022527"/>
    </source>
</evidence>
<keyword evidence="5" id="KW-0808">Transferase</keyword>
<dbReference type="SMART" id="SM00133">
    <property type="entry name" value="S_TK_X"/>
    <property type="match status" value="1"/>
</dbReference>
<keyword evidence="11 15" id="KW-0067">ATP-binding</keyword>
<gene>
    <name evidence="22" type="ORF">CXG81DRAFT_11563</name>
</gene>
<dbReference type="Gene3D" id="1.10.510.10">
    <property type="entry name" value="Transferase(Phosphotransferase) domain 1"/>
    <property type="match status" value="1"/>
</dbReference>
<dbReference type="Gene3D" id="2.60.40.150">
    <property type="entry name" value="C2 domain"/>
    <property type="match status" value="1"/>
</dbReference>
<dbReference type="PRINTS" id="PR00008">
    <property type="entry name" value="DAGPEDOMAIN"/>
</dbReference>
<dbReference type="SMART" id="SM00220">
    <property type="entry name" value="S_TKc"/>
    <property type="match status" value="1"/>
</dbReference>
<dbReference type="EMBL" id="ML014161">
    <property type="protein sequence ID" value="RKP01764.1"/>
    <property type="molecule type" value="Genomic_DNA"/>
</dbReference>
<dbReference type="PROSITE" id="PS00107">
    <property type="entry name" value="PROTEIN_KINASE_ATP"/>
    <property type="match status" value="1"/>
</dbReference>
<dbReference type="InterPro" id="IPR000961">
    <property type="entry name" value="AGC-kinase_C"/>
</dbReference>
<dbReference type="EC" id="2.7.11.13" evidence="2"/>
<feature type="domain" description="Phorbol-ester/DAG-type" evidence="19">
    <location>
        <begin position="497"/>
        <end position="546"/>
    </location>
</feature>
<keyword evidence="8" id="KW-0863">Zinc-finger</keyword>
<keyword evidence="10" id="KW-0862">Zinc</keyword>
<dbReference type="FunFam" id="1.10.510.10:FF:000210">
    <property type="entry name" value="Non-specific serine/threonine protein kinase"/>
    <property type="match status" value="1"/>
</dbReference>
<evidence type="ECO:0000313" key="23">
    <source>
        <dbReference type="Proteomes" id="UP000274922"/>
    </source>
</evidence>
<evidence type="ECO:0000256" key="11">
    <source>
        <dbReference type="ARBA" id="ARBA00022840"/>
    </source>
</evidence>
<dbReference type="PROSITE" id="PS51860">
    <property type="entry name" value="REM_1"/>
    <property type="match status" value="1"/>
</dbReference>
<dbReference type="SUPFAM" id="SSF57889">
    <property type="entry name" value="Cysteine-rich domain"/>
    <property type="match status" value="2"/>
</dbReference>
<feature type="domain" description="Phorbol-ester/DAG-type" evidence="19">
    <location>
        <begin position="427"/>
        <end position="474"/>
    </location>
</feature>
<proteinExistence type="inferred from homology"/>
<dbReference type="Proteomes" id="UP000274922">
    <property type="component" value="Unassembled WGS sequence"/>
</dbReference>
<feature type="region of interest" description="Disordered" evidence="17">
    <location>
        <begin position="106"/>
        <end position="171"/>
    </location>
</feature>
<dbReference type="STRING" id="1555241.A0A4P9X8W7"/>
<evidence type="ECO:0000256" key="10">
    <source>
        <dbReference type="ARBA" id="ARBA00022833"/>
    </source>
</evidence>
<dbReference type="SMART" id="SM00239">
    <property type="entry name" value="C2"/>
    <property type="match status" value="1"/>
</dbReference>
<evidence type="ECO:0000259" key="20">
    <source>
        <dbReference type="PROSITE" id="PS51285"/>
    </source>
</evidence>
<dbReference type="Gene3D" id="1.10.287.160">
    <property type="entry name" value="HR1 repeat"/>
    <property type="match status" value="1"/>
</dbReference>
<dbReference type="GO" id="GO:0004697">
    <property type="term" value="F:diacylglycerol-dependent serine/threonine kinase activity"/>
    <property type="evidence" value="ECO:0007669"/>
    <property type="project" value="UniProtKB-EC"/>
</dbReference>
<accession>A0A4P9X8W7</accession>
<evidence type="ECO:0000313" key="22">
    <source>
        <dbReference type="EMBL" id="RKP01764.1"/>
    </source>
</evidence>
<keyword evidence="6" id="KW-0479">Metal-binding</keyword>
<dbReference type="OrthoDB" id="63267at2759"/>
<evidence type="ECO:0000256" key="2">
    <source>
        <dbReference type="ARBA" id="ARBA00012429"/>
    </source>
</evidence>
<dbReference type="PROSITE" id="PS50081">
    <property type="entry name" value="ZF_DAG_PE_2"/>
    <property type="match status" value="2"/>
</dbReference>
<evidence type="ECO:0000256" key="5">
    <source>
        <dbReference type="ARBA" id="ARBA00022679"/>
    </source>
</evidence>